<gene>
    <name evidence="1" type="ORF">PAXRUDRAFT_28578</name>
</gene>
<dbReference type="AlphaFoldDB" id="A0A0D0CT80"/>
<dbReference type="EMBL" id="KN826540">
    <property type="protein sequence ID" value="KIK78593.1"/>
    <property type="molecule type" value="Genomic_DNA"/>
</dbReference>
<reference evidence="1 2" key="1">
    <citation type="submission" date="2014-04" db="EMBL/GenBank/DDBJ databases">
        <authorList>
            <consortium name="DOE Joint Genome Institute"/>
            <person name="Kuo A."/>
            <person name="Kohler A."/>
            <person name="Jargeat P."/>
            <person name="Nagy L.G."/>
            <person name="Floudas D."/>
            <person name="Copeland A."/>
            <person name="Barry K.W."/>
            <person name="Cichocki N."/>
            <person name="Veneault-Fourrey C."/>
            <person name="LaButti K."/>
            <person name="Lindquist E.A."/>
            <person name="Lipzen A."/>
            <person name="Lundell T."/>
            <person name="Morin E."/>
            <person name="Murat C."/>
            <person name="Sun H."/>
            <person name="Tunlid A."/>
            <person name="Henrissat B."/>
            <person name="Grigoriev I.V."/>
            <person name="Hibbett D.S."/>
            <person name="Martin F."/>
            <person name="Nordberg H.P."/>
            <person name="Cantor M.N."/>
            <person name="Hua S.X."/>
        </authorList>
    </citation>
    <scope>NUCLEOTIDE SEQUENCE [LARGE SCALE GENOMIC DNA]</scope>
    <source>
        <strain evidence="1 2">Ve08.2h10</strain>
    </source>
</reference>
<dbReference type="Proteomes" id="UP000054538">
    <property type="component" value="Unassembled WGS sequence"/>
</dbReference>
<proteinExistence type="predicted"/>
<evidence type="ECO:0000313" key="1">
    <source>
        <dbReference type="EMBL" id="KIK78593.1"/>
    </source>
</evidence>
<keyword evidence="2" id="KW-1185">Reference proteome</keyword>
<name>A0A0D0CT80_9AGAM</name>
<dbReference type="HOGENOM" id="CLU_1235375_0_0_1"/>
<reference evidence="2" key="2">
    <citation type="submission" date="2015-01" db="EMBL/GenBank/DDBJ databases">
        <title>Evolutionary Origins and Diversification of the Mycorrhizal Mutualists.</title>
        <authorList>
            <consortium name="DOE Joint Genome Institute"/>
            <consortium name="Mycorrhizal Genomics Consortium"/>
            <person name="Kohler A."/>
            <person name="Kuo A."/>
            <person name="Nagy L.G."/>
            <person name="Floudas D."/>
            <person name="Copeland A."/>
            <person name="Barry K.W."/>
            <person name="Cichocki N."/>
            <person name="Veneault-Fourrey C."/>
            <person name="LaButti K."/>
            <person name="Lindquist E.A."/>
            <person name="Lipzen A."/>
            <person name="Lundell T."/>
            <person name="Morin E."/>
            <person name="Murat C."/>
            <person name="Riley R."/>
            <person name="Ohm R."/>
            <person name="Sun H."/>
            <person name="Tunlid A."/>
            <person name="Henrissat B."/>
            <person name="Grigoriev I.V."/>
            <person name="Hibbett D.S."/>
            <person name="Martin F."/>
        </authorList>
    </citation>
    <scope>NUCLEOTIDE SEQUENCE [LARGE SCALE GENOMIC DNA]</scope>
    <source>
        <strain evidence="2">Ve08.2h10</strain>
    </source>
</reference>
<dbReference type="InParanoid" id="A0A0D0CT80"/>
<evidence type="ECO:0000313" key="2">
    <source>
        <dbReference type="Proteomes" id="UP000054538"/>
    </source>
</evidence>
<sequence length="224" mass="23547">MLVLTSSTLYFLNITSNCSTTKAPLTGLVQNWPSAVVPPNSSKGPGTRACTPTNLNTALSGFKVQLATTHSSGALVPLLPVNSVILDTSGICIGLGEGDNEIYECPVGIKVSDAISLSYGGEEFELDPAMGIESNIEIVDANSRIDEACTQNVPPKFKKSVRCPINTTDSTTVKLSESKGKALSVKKVKTDIKVKTEPVDSDITVPLCSECPPKAKGINKPHSA</sequence>
<accession>A0A0D0CT80</accession>
<organism evidence="1 2">
    <name type="scientific">Paxillus rubicundulus Ve08.2h10</name>
    <dbReference type="NCBI Taxonomy" id="930991"/>
    <lineage>
        <taxon>Eukaryota</taxon>
        <taxon>Fungi</taxon>
        <taxon>Dikarya</taxon>
        <taxon>Basidiomycota</taxon>
        <taxon>Agaricomycotina</taxon>
        <taxon>Agaricomycetes</taxon>
        <taxon>Agaricomycetidae</taxon>
        <taxon>Boletales</taxon>
        <taxon>Paxilineae</taxon>
        <taxon>Paxillaceae</taxon>
        <taxon>Paxillus</taxon>
    </lineage>
</organism>
<protein>
    <submittedName>
        <fullName evidence="1">Uncharacterized protein</fullName>
    </submittedName>
</protein>